<name>A0A2T8FG88_9ACTN</name>
<evidence type="ECO:0000313" key="4">
    <source>
        <dbReference type="Proteomes" id="UP000246018"/>
    </source>
</evidence>
<feature type="chain" id="PRO_5039339697" description="DUF4136 domain-containing protein" evidence="2">
    <location>
        <begin position="21"/>
        <end position="201"/>
    </location>
</feature>
<gene>
    <name evidence="3" type="ORF">DDE18_03675</name>
</gene>
<evidence type="ECO:0000256" key="1">
    <source>
        <dbReference type="SAM" id="MobiDB-lite"/>
    </source>
</evidence>
<proteinExistence type="predicted"/>
<dbReference type="PROSITE" id="PS51257">
    <property type="entry name" value="PROKAR_LIPOPROTEIN"/>
    <property type="match status" value="1"/>
</dbReference>
<accession>A0A2T8FG88</accession>
<reference evidence="3 4" key="1">
    <citation type="submission" date="2018-04" db="EMBL/GenBank/DDBJ databases">
        <title>Genome of Nocardioides gansuensis WSJ-1.</title>
        <authorList>
            <person name="Wu S."/>
            <person name="Wang G."/>
        </authorList>
    </citation>
    <scope>NUCLEOTIDE SEQUENCE [LARGE SCALE GENOMIC DNA]</scope>
    <source>
        <strain evidence="3 4">WSJ-1</strain>
    </source>
</reference>
<dbReference type="AlphaFoldDB" id="A0A2T8FG88"/>
<evidence type="ECO:0000256" key="2">
    <source>
        <dbReference type="SAM" id="SignalP"/>
    </source>
</evidence>
<evidence type="ECO:0000313" key="3">
    <source>
        <dbReference type="EMBL" id="PVG84707.1"/>
    </source>
</evidence>
<organism evidence="3 4">
    <name type="scientific">Nocardioides gansuensis</name>
    <dbReference type="NCBI Taxonomy" id="2138300"/>
    <lineage>
        <taxon>Bacteria</taxon>
        <taxon>Bacillati</taxon>
        <taxon>Actinomycetota</taxon>
        <taxon>Actinomycetes</taxon>
        <taxon>Propionibacteriales</taxon>
        <taxon>Nocardioidaceae</taxon>
        <taxon>Nocardioides</taxon>
    </lineage>
</organism>
<comment type="caution">
    <text evidence="3">The sequence shown here is derived from an EMBL/GenBank/DDBJ whole genome shotgun (WGS) entry which is preliminary data.</text>
</comment>
<feature type="region of interest" description="Disordered" evidence="1">
    <location>
        <begin position="22"/>
        <end position="58"/>
    </location>
</feature>
<keyword evidence="2" id="KW-0732">Signal</keyword>
<feature type="signal peptide" evidence="2">
    <location>
        <begin position="1"/>
        <end position="20"/>
    </location>
</feature>
<keyword evidence="4" id="KW-1185">Reference proteome</keyword>
<protein>
    <recommendedName>
        <fullName evidence="5">DUF4136 domain-containing protein</fullName>
    </recommendedName>
</protein>
<sequence>MKSVLLAGLSVLLFVAGACSEQDPAAGEPTVTPSSSPSAASEEPASSESQTPVPSAVAPADGRRINLEHATVHIPTGWDVDESMLTEHIASTGSRADVAANRFAVAVLGTYGATLDEAAKAIIKQNKGRVAYERLPDFELDGIRATHLEGKGISQNKDYFVRMASHYAGVTYNIGFGFDPEVSEEERDQVMDSILASWTWK</sequence>
<evidence type="ECO:0008006" key="5">
    <source>
        <dbReference type="Google" id="ProtNLM"/>
    </source>
</evidence>
<dbReference type="EMBL" id="QDGZ01000001">
    <property type="protein sequence ID" value="PVG84707.1"/>
    <property type="molecule type" value="Genomic_DNA"/>
</dbReference>
<feature type="compositionally biased region" description="Low complexity" evidence="1">
    <location>
        <begin position="33"/>
        <end position="49"/>
    </location>
</feature>
<dbReference type="Proteomes" id="UP000246018">
    <property type="component" value="Unassembled WGS sequence"/>
</dbReference>